<organism evidence="1 2">
    <name type="scientific">Xylanibacter rarus</name>
    <dbReference type="NCBI Taxonomy" id="1676614"/>
    <lineage>
        <taxon>Bacteria</taxon>
        <taxon>Pseudomonadati</taxon>
        <taxon>Bacteroidota</taxon>
        <taxon>Bacteroidia</taxon>
        <taxon>Bacteroidales</taxon>
        <taxon>Prevotellaceae</taxon>
        <taxon>Xylanibacter</taxon>
    </lineage>
</organism>
<dbReference type="Proteomes" id="UP000036951">
    <property type="component" value="Unassembled WGS sequence"/>
</dbReference>
<protein>
    <submittedName>
        <fullName evidence="1">Uncharacterized protein</fullName>
    </submittedName>
</protein>
<evidence type="ECO:0000313" key="1">
    <source>
        <dbReference type="EMBL" id="KOO67731.1"/>
    </source>
</evidence>
<dbReference type="AlphaFoldDB" id="A0A8E1UPX6"/>
<sequence length="66" mass="7045">MPPLPPLPPQPPSSASCRPAARPLPCLFRFAGSASFPCFCFAQCCLSSPSTLSSVRLPRDILPVLF</sequence>
<keyword evidence="2" id="KW-1185">Reference proteome</keyword>
<name>A0A8E1UPX6_9BACT</name>
<comment type="caution">
    <text evidence="1">The sequence shown here is derived from an EMBL/GenBank/DDBJ whole genome shotgun (WGS) entry which is preliminary data.</text>
</comment>
<evidence type="ECO:0000313" key="2">
    <source>
        <dbReference type="Proteomes" id="UP000036951"/>
    </source>
</evidence>
<proteinExistence type="predicted"/>
<reference evidence="1 2" key="1">
    <citation type="submission" date="2015-06" db="EMBL/GenBank/DDBJ databases">
        <title>Prevotella sp. 109, sp. nov., a novel member of the family Prevotellaceae isolated from human faeces.</title>
        <authorList>
            <person name="Shkoporov A.N."/>
            <person name="Chaplin A.V."/>
            <person name="Kafarskaia L.I."/>
            <person name="Efimov B.A."/>
        </authorList>
    </citation>
    <scope>NUCLEOTIDE SEQUENCE [LARGE SCALE GENOMIC DNA]</scope>
    <source>
        <strain evidence="1 2">109</strain>
    </source>
</reference>
<accession>A0A8E1UPX6</accession>
<dbReference type="EMBL" id="LFQU01000027">
    <property type="protein sequence ID" value="KOO67731.1"/>
    <property type="molecule type" value="Genomic_DNA"/>
</dbReference>
<gene>
    <name evidence="1" type="ORF">ACU52_11870</name>
</gene>